<proteinExistence type="predicted"/>
<dbReference type="Proteomes" id="UP000886042">
    <property type="component" value="Unassembled WGS sequence"/>
</dbReference>
<name>A0A7C3C3V2_9PROT</name>
<gene>
    <name evidence="2" type="ORF">ENJ46_01865</name>
</gene>
<dbReference type="GO" id="GO:0003723">
    <property type="term" value="F:RNA binding"/>
    <property type="evidence" value="ECO:0007669"/>
    <property type="project" value="InterPro"/>
</dbReference>
<organism evidence="2">
    <name type="scientific">Hellea balneolensis</name>
    <dbReference type="NCBI Taxonomy" id="287478"/>
    <lineage>
        <taxon>Bacteria</taxon>
        <taxon>Pseudomonadati</taxon>
        <taxon>Pseudomonadota</taxon>
        <taxon>Alphaproteobacteria</taxon>
        <taxon>Maricaulales</taxon>
        <taxon>Robiginitomaculaceae</taxon>
        <taxon>Hellea</taxon>
    </lineage>
</organism>
<evidence type="ECO:0000259" key="1">
    <source>
        <dbReference type="SMART" id="SM00955"/>
    </source>
</evidence>
<dbReference type="GO" id="GO:0006402">
    <property type="term" value="P:mRNA catabolic process"/>
    <property type="evidence" value="ECO:0007669"/>
    <property type="project" value="TreeGrafter"/>
</dbReference>
<dbReference type="AlphaFoldDB" id="A0A7C3C3V2"/>
<protein>
    <submittedName>
        <fullName evidence="2">RNB domain-containing ribonuclease</fullName>
    </submittedName>
</protein>
<dbReference type="SMART" id="SM00955">
    <property type="entry name" value="RNB"/>
    <property type="match status" value="1"/>
</dbReference>
<sequence>MNIERDQILDAVREGKGRLTKRDLVRTLGLSGDKRRELRYVLKSLLDDGLIIRDDRKQFRVADSLPNVMVLSVDHVDDQGDLIAMPLKWDGHDKPPPIRIVERKKHKKIMAQLGVGDKVLCRINKTQNGYRGDVIKKLARAGRQELGIIVKGGRGLRIRSVKKGSRQDFIPQKGTEVSDQDLVMFELSQTRHKGERIARVCEIIGKADGPHAASIISLYEANIPIGFSEDELAEARALTLPSIDKTREDLRDLPLVTIDPEDAKDFDDAIFARPDDTAKNEGGYIVWVAIADVSAYVLPGSALDKGAYKRGNSVYLPDRVVPMLPEEISADLCSLRPHEDRACLAVRMVFDAHGDKIAHTFKRGLMRS</sequence>
<dbReference type="InterPro" id="IPR001900">
    <property type="entry name" value="RNase_II/R"/>
</dbReference>
<reference evidence="2" key="1">
    <citation type="journal article" date="2020" name="mSystems">
        <title>Genome- and Community-Level Interaction Insights into Carbon Utilization and Element Cycling Functions of Hydrothermarchaeota in Hydrothermal Sediment.</title>
        <authorList>
            <person name="Zhou Z."/>
            <person name="Liu Y."/>
            <person name="Xu W."/>
            <person name="Pan J."/>
            <person name="Luo Z.H."/>
            <person name="Li M."/>
        </authorList>
    </citation>
    <scope>NUCLEOTIDE SEQUENCE [LARGE SCALE GENOMIC DNA]</scope>
    <source>
        <strain evidence="2">HyVt-489</strain>
    </source>
</reference>
<evidence type="ECO:0000313" key="2">
    <source>
        <dbReference type="EMBL" id="HFB54644.1"/>
    </source>
</evidence>
<dbReference type="Pfam" id="PF00773">
    <property type="entry name" value="RNB"/>
    <property type="match status" value="1"/>
</dbReference>
<dbReference type="PANTHER" id="PTHR23355:SF9">
    <property type="entry name" value="DIS3-LIKE EXONUCLEASE 2"/>
    <property type="match status" value="1"/>
</dbReference>
<dbReference type="GO" id="GO:0004540">
    <property type="term" value="F:RNA nuclease activity"/>
    <property type="evidence" value="ECO:0007669"/>
    <property type="project" value="InterPro"/>
</dbReference>
<dbReference type="InterPro" id="IPR012340">
    <property type="entry name" value="NA-bd_OB-fold"/>
</dbReference>
<dbReference type="SUPFAM" id="SSF50249">
    <property type="entry name" value="Nucleic acid-binding proteins"/>
    <property type="match status" value="1"/>
</dbReference>
<comment type="caution">
    <text evidence="2">The sequence shown here is derived from an EMBL/GenBank/DDBJ whole genome shotgun (WGS) entry which is preliminary data.</text>
</comment>
<dbReference type="EMBL" id="DRMN01000124">
    <property type="protein sequence ID" value="HFB54644.1"/>
    <property type="molecule type" value="Genomic_DNA"/>
</dbReference>
<dbReference type="InterPro" id="IPR050180">
    <property type="entry name" value="RNR_Ribonuclease"/>
</dbReference>
<accession>A0A7C3C3V2</accession>
<feature type="domain" description="RNB" evidence="1">
    <location>
        <begin position="247"/>
        <end position="367"/>
    </location>
</feature>
<dbReference type="PANTHER" id="PTHR23355">
    <property type="entry name" value="RIBONUCLEASE"/>
    <property type="match status" value="1"/>
</dbReference>
<dbReference type="GO" id="GO:0005829">
    <property type="term" value="C:cytosol"/>
    <property type="evidence" value="ECO:0007669"/>
    <property type="project" value="TreeGrafter"/>
</dbReference>
<feature type="non-terminal residue" evidence="2">
    <location>
        <position position="368"/>
    </location>
</feature>